<feature type="compositionally biased region" description="Low complexity" evidence="16">
    <location>
        <begin position="39"/>
        <end position="64"/>
    </location>
</feature>
<dbReference type="Pfam" id="PF03170">
    <property type="entry name" value="BcsB"/>
    <property type="match status" value="1"/>
</dbReference>
<evidence type="ECO:0000256" key="5">
    <source>
        <dbReference type="ARBA" id="ARBA00011437"/>
    </source>
</evidence>
<keyword evidence="15" id="KW-0732">Signal</keyword>
<sequence>MMALSRNTLLLALAMIGGLPELCAAQEYIGDTPAPAVSTSGTPLATTATPSAANANSPNSSENSEQAPVTNLSLSFNQLLPSGILELRNALKTIQMDFGVRSDQIVTDAKLHLIFTPSPAMLPIMSQIKVYMNDELMQVIPIQQEQMGKEVDHVVSLNPRFIKDFNTVRFELIGHYNAPCEDPLNNVLWADLSRKSRLDLNVQTVALSNDLSLFPEPFFDARDVNPLQLPFVFASMPSTVTQQAASALASWFGAQSKWRGQTFPVRLNQLPEQNAIVFATNSQRPDFLRDYPPVEAPTVEIISHPQKPYIKLLLVLGRDDADLLTAAQGISLGTTLLRGQSTTITEVKTLLPRQPYDAPNWVRTDRPIPFSELMDYPQQLQVSGLTPNPITLTMNVPPDLFTWRSPGIPLNLQYRYTPPVTMDSSRLNVSINDQFVQAFLLRDSGQGGSSERLRLPILTDMFSRDSDVLIPALKIGSRNQLRFDFAFGSYTNGGPQGMCVTNITPNVHAAIEPSSTIDFSGYHHYIAMPDLRAFANVGYPFTRLADLSQTLVLMPAQPTPSELGLLLSVMGKMGASTGYPAVQVSITDNWQQAKEANKDLLLIGQLASGDPLLQNDHSGLIEQTRAWLNQPLRQVREINPTPAKEPNPNVKAASRVDTRSEGNIAAMIGFESPFGTQRSVVAMLASNSENLALITQGLNDSGKVSAMSGSVVVFRDEQINSERVGELYYVGQLPWWMLVWYHLSSYPLLLALIAAVAVVLVSIALWNTMRWVTRRRLDDQHK</sequence>
<evidence type="ECO:0000256" key="13">
    <source>
        <dbReference type="ARBA" id="ARBA00023136"/>
    </source>
</evidence>
<dbReference type="HOGENOM" id="CLU_003556_1_1_6"/>
<evidence type="ECO:0000313" key="18">
    <source>
        <dbReference type="Proteomes" id="UP000014012"/>
    </source>
</evidence>
<accession>R8ASE5</accession>
<evidence type="ECO:0000256" key="8">
    <source>
        <dbReference type="ARBA" id="ARBA00022519"/>
    </source>
</evidence>
<keyword evidence="13 15" id="KW-0472">Membrane</keyword>
<evidence type="ECO:0000256" key="12">
    <source>
        <dbReference type="ARBA" id="ARBA00022989"/>
    </source>
</evidence>
<name>R8ASE5_PLESH</name>
<evidence type="ECO:0000256" key="6">
    <source>
        <dbReference type="ARBA" id="ARBA00021844"/>
    </source>
</evidence>
<evidence type="ECO:0000256" key="9">
    <source>
        <dbReference type="ARBA" id="ARBA00022636"/>
    </source>
</evidence>
<keyword evidence="18" id="KW-1185">Reference proteome</keyword>
<dbReference type="InterPro" id="IPR018513">
    <property type="entry name" value="Cell_synthase_bac"/>
</dbReference>
<comment type="pathway">
    <text evidence="3 15">Glycan metabolism; bacterial cellulose biosynthesis.</text>
</comment>
<evidence type="ECO:0000256" key="11">
    <source>
        <dbReference type="ARBA" id="ARBA00022916"/>
    </source>
</evidence>
<gene>
    <name evidence="17" type="ORF">PLESHI_06574</name>
</gene>
<comment type="subunit">
    <text evidence="5 15">Tightly associated with the cellulose synthase catalytic subunit.</text>
</comment>
<evidence type="ECO:0000256" key="7">
    <source>
        <dbReference type="ARBA" id="ARBA00022475"/>
    </source>
</evidence>
<dbReference type="InterPro" id="IPR003920">
    <property type="entry name" value="Cell_synth_B"/>
</dbReference>
<dbReference type="EMBL" id="AQQO01000042">
    <property type="protein sequence ID" value="EON89246.1"/>
    <property type="molecule type" value="Genomic_DNA"/>
</dbReference>
<dbReference type="PATRIC" id="fig|1315976.3.peg.1289"/>
<reference evidence="17 18" key="1">
    <citation type="journal article" date="2013" name="Genome Announc.">
        <title>Genome Sequence of Plesiomonas shigelloides Strain 302-73 (Serotype O1).</title>
        <authorList>
            <person name="Pique N."/>
            <person name="Aquilini E."/>
            <person name="Alioto T."/>
            <person name="Minana-Galbis D."/>
            <person name="Tomas J.M."/>
        </authorList>
    </citation>
    <scope>NUCLEOTIDE SEQUENCE [LARGE SCALE GENOMIC DNA]</scope>
    <source>
        <strain evidence="17 18">302-73</strain>
    </source>
</reference>
<evidence type="ECO:0000256" key="3">
    <source>
        <dbReference type="ARBA" id="ARBA00005186"/>
    </source>
</evidence>
<protein>
    <recommendedName>
        <fullName evidence="6 15">Cyclic di-GMP-binding protein</fullName>
    </recommendedName>
    <alternativeName>
        <fullName evidence="14 15">Cellulose synthase regulatory subunit</fullName>
    </alternativeName>
</protein>
<dbReference type="NCBIfam" id="NF008325">
    <property type="entry name" value="PRK11114.1-3"/>
    <property type="match status" value="1"/>
</dbReference>
<comment type="function">
    <text evidence="1 15">Binds the cellulose synthase activator, bis-(3'-5') cyclic diguanylic acid (c-di-GMP).</text>
</comment>
<dbReference type="PANTHER" id="PTHR39083:SF1">
    <property type="entry name" value="CYCLIC DI-GMP-BINDING PROTEIN"/>
    <property type="match status" value="1"/>
</dbReference>
<evidence type="ECO:0000256" key="14">
    <source>
        <dbReference type="ARBA" id="ARBA00033444"/>
    </source>
</evidence>
<dbReference type="PANTHER" id="PTHR39083">
    <property type="entry name" value="CYCLIC DI-GMP-BINDING PROTEIN"/>
    <property type="match status" value="1"/>
</dbReference>
<evidence type="ECO:0000256" key="4">
    <source>
        <dbReference type="ARBA" id="ARBA00010714"/>
    </source>
</evidence>
<feature type="signal peptide" evidence="15">
    <location>
        <begin position="1"/>
        <end position="24"/>
    </location>
</feature>
<dbReference type="UniPathway" id="UPA00694"/>
<keyword evidence="10 15" id="KW-0812">Transmembrane</keyword>
<keyword evidence="8 15" id="KW-0997">Cell inner membrane</keyword>
<evidence type="ECO:0000256" key="15">
    <source>
        <dbReference type="RuleBase" id="RU365021"/>
    </source>
</evidence>
<dbReference type="NCBIfam" id="NF008323">
    <property type="entry name" value="PRK11114.1-1"/>
    <property type="match status" value="1"/>
</dbReference>
<dbReference type="STRING" id="703.SAMEA2665130_00064"/>
<dbReference type="AlphaFoldDB" id="R8ASE5"/>
<dbReference type="Gene3D" id="2.60.120.260">
    <property type="entry name" value="Galactose-binding domain-like"/>
    <property type="match status" value="2"/>
</dbReference>
<evidence type="ECO:0000256" key="16">
    <source>
        <dbReference type="SAM" id="MobiDB-lite"/>
    </source>
</evidence>
<dbReference type="RefSeq" id="WP_010862939.1">
    <property type="nucleotide sequence ID" value="NZ_KB944507.1"/>
</dbReference>
<dbReference type="Proteomes" id="UP000014012">
    <property type="component" value="Unassembled WGS sequence"/>
</dbReference>
<keyword evidence="11 15" id="KW-0135">Cellulose biosynthesis</keyword>
<comment type="similarity">
    <text evidence="4 15">Belongs to the AcsB/BcsB family.</text>
</comment>
<dbReference type="GO" id="GO:0030244">
    <property type="term" value="P:cellulose biosynthetic process"/>
    <property type="evidence" value="ECO:0007669"/>
    <property type="project" value="UniProtKB-KW"/>
</dbReference>
<keyword evidence="12 15" id="KW-1133">Transmembrane helix</keyword>
<dbReference type="GO" id="GO:0006011">
    <property type="term" value="P:UDP-alpha-D-glucose metabolic process"/>
    <property type="evidence" value="ECO:0007669"/>
    <property type="project" value="InterPro"/>
</dbReference>
<evidence type="ECO:0000313" key="17">
    <source>
        <dbReference type="EMBL" id="EON89246.1"/>
    </source>
</evidence>
<evidence type="ECO:0000256" key="1">
    <source>
        <dbReference type="ARBA" id="ARBA00002057"/>
    </source>
</evidence>
<organism evidence="17 18">
    <name type="scientific">Plesiomonas shigelloides 302-73</name>
    <dbReference type="NCBI Taxonomy" id="1315976"/>
    <lineage>
        <taxon>Bacteria</taxon>
        <taxon>Pseudomonadati</taxon>
        <taxon>Pseudomonadota</taxon>
        <taxon>Gammaproteobacteria</taxon>
        <taxon>Enterobacterales</taxon>
        <taxon>Enterobacteriaceae</taxon>
        <taxon>Plesiomonas</taxon>
    </lineage>
</organism>
<feature type="transmembrane region" description="Helical" evidence="15">
    <location>
        <begin position="746"/>
        <end position="766"/>
    </location>
</feature>
<dbReference type="PRINTS" id="PR01440">
    <property type="entry name" value="CELLSNTHASEB"/>
</dbReference>
<dbReference type="GO" id="GO:0005886">
    <property type="term" value="C:plasma membrane"/>
    <property type="evidence" value="ECO:0007669"/>
    <property type="project" value="UniProtKB-SubCell"/>
</dbReference>
<keyword evidence="9 15" id="KW-0973">c-di-GMP</keyword>
<keyword evidence="7 15" id="KW-1003">Cell membrane</keyword>
<feature type="region of interest" description="Disordered" evidence="16">
    <location>
        <begin position="39"/>
        <end position="68"/>
    </location>
</feature>
<evidence type="ECO:0000256" key="10">
    <source>
        <dbReference type="ARBA" id="ARBA00022692"/>
    </source>
</evidence>
<comment type="subcellular location">
    <subcellularLocation>
        <location evidence="2">Cell inner membrane</location>
        <topology evidence="2">Single-pass membrane protein</topology>
    </subcellularLocation>
</comment>
<evidence type="ECO:0000256" key="2">
    <source>
        <dbReference type="ARBA" id="ARBA00004377"/>
    </source>
</evidence>
<feature type="chain" id="PRO_5015214274" description="Cyclic di-GMP-binding protein" evidence="15">
    <location>
        <begin position="25"/>
        <end position="782"/>
    </location>
</feature>
<proteinExistence type="inferred from homology"/>
<comment type="caution">
    <text evidence="17">The sequence shown here is derived from an EMBL/GenBank/DDBJ whole genome shotgun (WGS) entry which is preliminary data.</text>
</comment>